<keyword evidence="3" id="KW-0378">Hydrolase</keyword>
<feature type="compositionally biased region" description="Low complexity" evidence="4">
    <location>
        <begin position="41"/>
        <end position="52"/>
    </location>
</feature>
<dbReference type="PANTHER" id="PTHR43248:SF29">
    <property type="entry name" value="TRIPEPTIDYL AMINOPEPTIDASE"/>
    <property type="match status" value="1"/>
</dbReference>
<feature type="region of interest" description="Disordered" evidence="4">
    <location>
        <begin position="35"/>
        <end position="65"/>
    </location>
</feature>
<organism evidence="6 7">
    <name type="scientific">Streptomyces gardneri</name>
    <dbReference type="NCBI Taxonomy" id="66892"/>
    <lineage>
        <taxon>Bacteria</taxon>
        <taxon>Bacillati</taxon>
        <taxon>Actinomycetota</taxon>
        <taxon>Actinomycetes</taxon>
        <taxon>Kitasatosporales</taxon>
        <taxon>Streptomycetaceae</taxon>
        <taxon>Streptomyces</taxon>
    </lineage>
</organism>
<sequence length="538" mass="56133">MGGLAGILGEHMSIRVRMTVLAVTGLLVAGCTSGGSGAGGTTAAPSAAITTPTTPPSPTAADAKPSAAATLPALPASLTGQRLDWKRCEAPSSGPRPGPEWRCASVKVPLDHAKPEGATIPFALIRKEADDERGRIGSLLFNFGGPGASGVEILPQAAEEYAKLGERYDLVGFDPRGVGRSAGVVCRDDAEQAASEASVDLTPDTAAEEAAYLKDNTAFGAGCARRSATVLPHTTTTATARDLDLVRQVLGDDRLHYFGMSYGTQLGGTYAHLFPSRVGRLVFDAVVDPTADTTGHARHQTIGFQRALDNYLKSIGEDPKAGSERIARLLRKLDREPLTVGDRRLTEGLALTGIAVTLYGQSNWPLLTQALANAEQGRGATLLELADYYNDRDAKGHYSTQSHSQRAIACADSSERPTAAQAKALIPEFRGLSPVFGAFLAWDTAGWCANWPVKGERTTPEASAPGAAPILVVGTTGDPATPYEGAEKMAKELGDGVGVLVTNKGEGHGAYGTSPCVTKTVDAYFLKGTVPKYGTTCG</sequence>
<dbReference type="GO" id="GO:0016787">
    <property type="term" value="F:hydrolase activity"/>
    <property type="evidence" value="ECO:0007669"/>
    <property type="project" value="UniProtKB-KW"/>
</dbReference>
<dbReference type="InterPro" id="IPR051601">
    <property type="entry name" value="Serine_prot/Carboxylest_S33"/>
</dbReference>
<gene>
    <name evidence="6" type="ORF">SGA01_61720</name>
</gene>
<dbReference type="InterPro" id="IPR013595">
    <property type="entry name" value="Pept_S33_TAP-like_C"/>
</dbReference>
<keyword evidence="2" id="KW-0732">Signal</keyword>
<dbReference type="PANTHER" id="PTHR43248">
    <property type="entry name" value="2-SUCCINYL-6-HYDROXY-2,4-CYCLOHEXADIENE-1-CARBOXYLATE SYNTHASE"/>
    <property type="match status" value="1"/>
</dbReference>
<keyword evidence="7" id="KW-1185">Reference proteome</keyword>
<evidence type="ECO:0000256" key="1">
    <source>
        <dbReference type="ARBA" id="ARBA00010088"/>
    </source>
</evidence>
<dbReference type="Gene3D" id="3.40.50.1820">
    <property type="entry name" value="alpha/beta hydrolase"/>
    <property type="match status" value="1"/>
</dbReference>
<protein>
    <submittedName>
        <fullName evidence="6">Peptidase</fullName>
    </submittedName>
</protein>
<dbReference type="InterPro" id="IPR029058">
    <property type="entry name" value="AB_hydrolase_fold"/>
</dbReference>
<reference evidence="6 7" key="1">
    <citation type="submission" date="2019-06" db="EMBL/GenBank/DDBJ databases">
        <title>Whole genome shotgun sequence of Streptomyces gardneri NBRC 12865.</title>
        <authorList>
            <person name="Hosoyama A."/>
            <person name="Uohara A."/>
            <person name="Ohji S."/>
            <person name="Ichikawa N."/>
        </authorList>
    </citation>
    <scope>NUCLEOTIDE SEQUENCE [LARGE SCALE GENOMIC DNA]</scope>
    <source>
        <strain evidence="6 7">NBRC 12865</strain>
    </source>
</reference>
<comment type="similarity">
    <text evidence="1">Belongs to the peptidase S33 family.</text>
</comment>
<dbReference type="AlphaFoldDB" id="A0A4Y3RUQ6"/>
<accession>A0A4Y3RUQ6</accession>
<dbReference type="Proteomes" id="UP000315226">
    <property type="component" value="Unassembled WGS sequence"/>
</dbReference>
<evidence type="ECO:0000259" key="5">
    <source>
        <dbReference type="Pfam" id="PF08386"/>
    </source>
</evidence>
<evidence type="ECO:0000256" key="3">
    <source>
        <dbReference type="ARBA" id="ARBA00022801"/>
    </source>
</evidence>
<name>A0A4Y3RUQ6_9ACTN</name>
<dbReference type="Pfam" id="PF08386">
    <property type="entry name" value="Abhydrolase_4"/>
    <property type="match status" value="1"/>
</dbReference>
<evidence type="ECO:0000313" key="7">
    <source>
        <dbReference type="Proteomes" id="UP000315226"/>
    </source>
</evidence>
<evidence type="ECO:0000256" key="2">
    <source>
        <dbReference type="ARBA" id="ARBA00022729"/>
    </source>
</evidence>
<dbReference type="EMBL" id="BJMN01000044">
    <property type="protein sequence ID" value="GEB60567.1"/>
    <property type="molecule type" value="Genomic_DNA"/>
</dbReference>
<feature type="domain" description="Peptidase S33 tripeptidyl aminopeptidase-like C-terminal" evidence="5">
    <location>
        <begin position="433"/>
        <end position="537"/>
    </location>
</feature>
<evidence type="ECO:0000256" key="4">
    <source>
        <dbReference type="SAM" id="MobiDB-lite"/>
    </source>
</evidence>
<proteinExistence type="inferred from homology"/>
<comment type="caution">
    <text evidence="6">The sequence shown here is derived from an EMBL/GenBank/DDBJ whole genome shotgun (WGS) entry which is preliminary data.</text>
</comment>
<evidence type="ECO:0000313" key="6">
    <source>
        <dbReference type="EMBL" id="GEB60567.1"/>
    </source>
</evidence>
<dbReference type="SUPFAM" id="SSF53474">
    <property type="entry name" value="alpha/beta-Hydrolases"/>
    <property type="match status" value="1"/>
</dbReference>